<evidence type="ECO:0000313" key="2">
    <source>
        <dbReference type="Proteomes" id="UP000270094"/>
    </source>
</evidence>
<accession>A0A3P7KZF9</accession>
<reference evidence="1 2" key="1">
    <citation type="submission" date="2018-11" db="EMBL/GenBank/DDBJ databases">
        <authorList>
            <consortium name="Pathogen Informatics"/>
        </authorList>
    </citation>
    <scope>NUCLEOTIDE SEQUENCE [LARGE SCALE GENOMIC DNA]</scope>
</reference>
<dbReference type="AlphaFoldDB" id="A0A3P7KZF9"/>
<proteinExistence type="predicted"/>
<dbReference type="Proteomes" id="UP000270094">
    <property type="component" value="Unassembled WGS sequence"/>
</dbReference>
<dbReference type="EMBL" id="UYYB01025621">
    <property type="protein sequence ID" value="VDM72498.1"/>
    <property type="molecule type" value="Genomic_DNA"/>
</dbReference>
<protein>
    <submittedName>
        <fullName evidence="1">Uncharacterized protein</fullName>
    </submittedName>
</protein>
<sequence>MKLIFPSELLSFHDTIISKSLLPNQNFKHSNQNPFVKCSMKVTTTSSATANVSMSERVA</sequence>
<name>A0A3P7KZF9_STRVU</name>
<keyword evidence="2" id="KW-1185">Reference proteome</keyword>
<evidence type="ECO:0000313" key="1">
    <source>
        <dbReference type="EMBL" id="VDM72498.1"/>
    </source>
</evidence>
<organism evidence="1 2">
    <name type="scientific">Strongylus vulgaris</name>
    <name type="common">Blood worm</name>
    <dbReference type="NCBI Taxonomy" id="40348"/>
    <lineage>
        <taxon>Eukaryota</taxon>
        <taxon>Metazoa</taxon>
        <taxon>Ecdysozoa</taxon>
        <taxon>Nematoda</taxon>
        <taxon>Chromadorea</taxon>
        <taxon>Rhabditida</taxon>
        <taxon>Rhabditina</taxon>
        <taxon>Rhabditomorpha</taxon>
        <taxon>Strongyloidea</taxon>
        <taxon>Strongylidae</taxon>
        <taxon>Strongylus</taxon>
    </lineage>
</organism>
<gene>
    <name evidence="1" type="ORF">SVUK_LOCUS7496</name>
</gene>